<dbReference type="Proteomes" id="UP000285710">
    <property type="component" value="Unassembled WGS sequence"/>
</dbReference>
<keyword evidence="2" id="KW-1185">Reference proteome</keyword>
<sequence length="153" mass="16760">MTDSGFQEADMTEAFQWQRRVGFGDCDPAGIAYTGTLSNLALEALDVFWEEVLDGKGWYRMNTEYGFGMPFVHMEMDFKAPVIPGTPLVFSVAPEAVGRSSVRLRLSAEQGGVLRFTASFVSVFVTTPGMEKIPVPEIVRAALARRFGPDAGI</sequence>
<gene>
    <name evidence="1" type="ORF">D2T33_17480</name>
</gene>
<comment type="caution">
    <text evidence="1">The sequence shown here is derived from an EMBL/GenBank/DDBJ whole genome shotgun (WGS) entry which is preliminary data.</text>
</comment>
<reference evidence="1 2" key="1">
    <citation type="submission" date="2019-01" db="EMBL/GenBank/DDBJ databases">
        <title>Sinorhodobacter populi sp. nov. isolated from the symptomatic bark tissue of Populus euramericana canker.</title>
        <authorList>
            <person name="Xu G."/>
        </authorList>
    </citation>
    <scope>NUCLEOTIDE SEQUENCE [LARGE SCALE GENOMIC DNA]</scope>
    <source>
        <strain evidence="1 2">2D-5</strain>
    </source>
</reference>
<dbReference type="CDD" id="cd00586">
    <property type="entry name" value="4HBT"/>
    <property type="match status" value="1"/>
</dbReference>
<dbReference type="SUPFAM" id="SSF54637">
    <property type="entry name" value="Thioesterase/thiol ester dehydrase-isomerase"/>
    <property type="match status" value="1"/>
</dbReference>
<proteinExistence type="predicted"/>
<dbReference type="Pfam" id="PF13279">
    <property type="entry name" value="4HBT_2"/>
    <property type="match status" value="1"/>
</dbReference>
<dbReference type="InterPro" id="IPR029069">
    <property type="entry name" value="HotDog_dom_sf"/>
</dbReference>
<evidence type="ECO:0000313" key="1">
    <source>
        <dbReference type="EMBL" id="RWR07263.1"/>
    </source>
</evidence>
<name>A0A443INS3_9RHOB</name>
<dbReference type="Gene3D" id="3.10.129.10">
    <property type="entry name" value="Hotdog Thioesterase"/>
    <property type="match status" value="1"/>
</dbReference>
<organism evidence="1 2">
    <name type="scientific">Paenirhodobacter populi</name>
    <dbReference type="NCBI Taxonomy" id="2306993"/>
    <lineage>
        <taxon>Bacteria</taxon>
        <taxon>Pseudomonadati</taxon>
        <taxon>Pseudomonadota</taxon>
        <taxon>Alphaproteobacteria</taxon>
        <taxon>Rhodobacterales</taxon>
        <taxon>Rhodobacter group</taxon>
        <taxon>Paenirhodobacter</taxon>
    </lineage>
</organism>
<accession>A0A443INS3</accession>
<dbReference type="EMBL" id="SAUW01000023">
    <property type="protein sequence ID" value="RWR07263.1"/>
    <property type="molecule type" value="Genomic_DNA"/>
</dbReference>
<evidence type="ECO:0000313" key="2">
    <source>
        <dbReference type="Proteomes" id="UP000285710"/>
    </source>
</evidence>
<dbReference type="AlphaFoldDB" id="A0A443INS3"/>
<protein>
    <submittedName>
        <fullName evidence="1">Acyl-CoA thioesterase</fullName>
    </submittedName>
</protein>
<reference evidence="1 2" key="2">
    <citation type="submission" date="2019-01" db="EMBL/GenBank/DDBJ databases">
        <authorList>
            <person name="Li Y."/>
        </authorList>
    </citation>
    <scope>NUCLEOTIDE SEQUENCE [LARGE SCALE GENOMIC DNA]</scope>
    <source>
        <strain evidence="1 2">2D-5</strain>
    </source>
</reference>